<dbReference type="RefSeq" id="XP_017874876.1">
    <property type="nucleotide sequence ID" value="XM_018019387.1"/>
</dbReference>
<dbReference type="Proteomes" id="UP000694904">
    <property type="component" value="Chromosome 2"/>
</dbReference>
<name>A0ABM1Q5Z0_DROAR</name>
<evidence type="ECO:0000259" key="14">
    <source>
        <dbReference type="Pfam" id="PF03727"/>
    </source>
</evidence>
<dbReference type="CDD" id="cd24019">
    <property type="entry name" value="ASKHA_NBD_HK_meta"/>
    <property type="match status" value="1"/>
</dbReference>
<evidence type="ECO:0000256" key="12">
    <source>
        <dbReference type="RuleBase" id="RU362007"/>
    </source>
</evidence>
<organism evidence="15 16">
    <name type="scientific">Drosophila arizonae</name>
    <name type="common">Fruit fly</name>
    <dbReference type="NCBI Taxonomy" id="7263"/>
    <lineage>
        <taxon>Eukaryota</taxon>
        <taxon>Metazoa</taxon>
        <taxon>Ecdysozoa</taxon>
        <taxon>Arthropoda</taxon>
        <taxon>Hexapoda</taxon>
        <taxon>Insecta</taxon>
        <taxon>Pterygota</taxon>
        <taxon>Neoptera</taxon>
        <taxon>Endopterygota</taxon>
        <taxon>Diptera</taxon>
        <taxon>Brachycera</taxon>
        <taxon>Muscomorpha</taxon>
        <taxon>Ephydroidea</taxon>
        <taxon>Drosophilidae</taxon>
        <taxon>Drosophila</taxon>
    </lineage>
</organism>
<reference evidence="15" key="2">
    <citation type="journal article" date="2016" name="G3 (Bethesda)">
        <title>Genome Evolution in Three Species of Cactophilic Drosophila.</title>
        <authorList>
            <person name="Sanchez-Flores A."/>
            <person name="Penazola F."/>
            <person name="Carpinteyro-Ponce J."/>
            <person name="Nazario-Yepiz N."/>
            <person name="Abreu-Goodger C."/>
            <person name="Machado C.A."/>
            <person name="Markow T.A."/>
        </authorList>
    </citation>
    <scope>NUCLEOTIDE SEQUENCE [LARGE SCALE GENOMIC DNA]</scope>
</reference>
<dbReference type="Gene3D" id="3.40.367.20">
    <property type="match status" value="1"/>
</dbReference>
<dbReference type="GeneID" id="108621835"/>
<dbReference type="Pfam" id="PF00349">
    <property type="entry name" value="Hexokinase_1"/>
    <property type="match status" value="1"/>
</dbReference>
<evidence type="ECO:0000256" key="5">
    <source>
        <dbReference type="ARBA" id="ARBA00022741"/>
    </source>
</evidence>
<evidence type="ECO:0000313" key="15">
    <source>
        <dbReference type="Proteomes" id="UP000694904"/>
    </source>
</evidence>
<keyword evidence="15" id="KW-1185">Reference proteome</keyword>
<dbReference type="SUPFAM" id="SSF53067">
    <property type="entry name" value="Actin-like ATPase domain"/>
    <property type="match status" value="2"/>
</dbReference>
<dbReference type="Pfam" id="PF03727">
    <property type="entry name" value="Hexokinase_2"/>
    <property type="match status" value="1"/>
</dbReference>
<keyword evidence="6 12" id="KW-0418">Kinase</keyword>
<keyword evidence="5 12" id="KW-0547">Nucleotide-binding</keyword>
<comment type="similarity">
    <text evidence="3 12">Belongs to the hexokinase family.</text>
</comment>
<evidence type="ECO:0000256" key="11">
    <source>
        <dbReference type="ARBA" id="ARBA00048160"/>
    </source>
</evidence>
<evidence type="ECO:0000256" key="10">
    <source>
        <dbReference type="ARBA" id="ARBA00047905"/>
    </source>
</evidence>
<keyword evidence="8 12" id="KW-0324">Glycolysis</keyword>
<evidence type="ECO:0000256" key="7">
    <source>
        <dbReference type="ARBA" id="ARBA00022840"/>
    </source>
</evidence>
<comment type="pathway">
    <text evidence="2">Carbohydrate metabolism; hexose metabolism.</text>
</comment>
<evidence type="ECO:0000256" key="9">
    <source>
        <dbReference type="ARBA" id="ARBA00044613"/>
    </source>
</evidence>
<evidence type="ECO:0000313" key="16">
    <source>
        <dbReference type="RefSeq" id="XP_017874876.1"/>
    </source>
</evidence>
<feature type="domain" description="Hexokinase C-terminal" evidence="14">
    <location>
        <begin position="212"/>
        <end position="447"/>
    </location>
</feature>
<keyword evidence="4 12" id="KW-0808">Transferase</keyword>
<comment type="catalytic activity">
    <reaction evidence="9">
        <text>a D-hexose + ATP = a D-hexose 6-phosphate + ADP + H(+)</text>
        <dbReference type="Rhea" id="RHEA:22740"/>
        <dbReference type="ChEBI" id="CHEBI:4194"/>
        <dbReference type="ChEBI" id="CHEBI:15378"/>
        <dbReference type="ChEBI" id="CHEBI:30616"/>
        <dbReference type="ChEBI" id="CHEBI:229467"/>
        <dbReference type="ChEBI" id="CHEBI:456216"/>
        <dbReference type="EC" id="2.7.1.1"/>
    </reaction>
    <physiologicalReaction direction="left-to-right" evidence="9">
        <dbReference type="Rhea" id="RHEA:22741"/>
    </physiologicalReaction>
</comment>
<dbReference type="EC" id="2.7.1.-" evidence="12"/>
<sequence length="451" mass="50715">MDEVRTLYPEAYKICQQFEIDQHKMEEIILRMTREISMGLAKDTHSRATIKCFVTYVQDLPSGRERGRYLALDLGGTNFRVLLVTLESESNVNIDGKTYGISKELMEGSGVKLFDFIAQCLSDFCKDHKLENANLPLGFTFSFPCKQLGIDNGTLVAWTKGFKADGVVNKNVVELLREAITRRGDLKVQVVAILNDTTGTLMSCAFIRQNCKIGMIVGTGSNACYVEKTSNVEMFPGYQNSSKPHMIINCEWGAFGDNGVLDFVRTRYDVEVDSHSMNPKKQIYEKCISGMYMGELVRHILVELMDRDVIFKGVKSQTLQQRGRFETRFITEIESDEPGKFRNAAMVMDNLGIRTTNEKDLLCLRYICETISTRSAKLAACGLVCLIRKMNVKDLAVGIDGSVYRFHPHYHRLLMQNMNLLLNGTVRYELVLSEDGSGRGAALIAAVCAKD</sequence>
<dbReference type="InterPro" id="IPR043129">
    <property type="entry name" value="ATPase_NBD"/>
</dbReference>
<evidence type="ECO:0000256" key="3">
    <source>
        <dbReference type="ARBA" id="ARBA00009225"/>
    </source>
</evidence>
<dbReference type="InterPro" id="IPR001312">
    <property type="entry name" value="Hexokinase"/>
</dbReference>
<comment type="catalytic activity">
    <reaction evidence="11">
        <text>D-glucose + ATP = D-glucose 6-phosphate + ADP + H(+)</text>
        <dbReference type="Rhea" id="RHEA:17825"/>
        <dbReference type="ChEBI" id="CHEBI:4167"/>
        <dbReference type="ChEBI" id="CHEBI:15378"/>
        <dbReference type="ChEBI" id="CHEBI:30616"/>
        <dbReference type="ChEBI" id="CHEBI:61548"/>
        <dbReference type="ChEBI" id="CHEBI:456216"/>
        <dbReference type="EC" id="2.7.1.1"/>
    </reaction>
    <physiologicalReaction direction="left-to-right" evidence="11">
        <dbReference type="Rhea" id="RHEA:17826"/>
    </physiologicalReaction>
</comment>
<dbReference type="PROSITE" id="PS51748">
    <property type="entry name" value="HEXOKINASE_2"/>
    <property type="match status" value="1"/>
</dbReference>
<keyword evidence="7 12" id="KW-0067">ATP-binding</keyword>
<dbReference type="PANTHER" id="PTHR19443">
    <property type="entry name" value="HEXOKINASE"/>
    <property type="match status" value="1"/>
</dbReference>
<evidence type="ECO:0000256" key="8">
    <source>
        <dbReference type="ARBA" id="ARBA00023152"/>
    </source>
</evidence>
<proteinExistence type="inferred from homology"/>
<gene>
    <name evidence="16" type="primary">LOC108621835</name>
</gene>
<dbReference type="InterPro" id="IPR022672">
    <property type="entry name" value="Hexokinase_N"/>
</dbReference>
<comment type="pathway">
    <text evidence="1">Carbohydrate degradation; glycolysis; D-glyceraldehyde 3-phosphate and glycerone phosphate from D-glucose: step 1/4.</text>
</comment>
<evidence type="ECO:0000256" key="6">
    <source>
        <dbReference type="ARBA" id="ARBA00022777"/>
    </source>
</evidence>
<dbReference type="InterPro" id="IPR022673">
    <property type="entry name" value="Hexokinase_C"/>
</dbReference>
<evidence type="ECO:0000256" key="4">
    <source>
        <dbReference type="ARBA" id="ARBA00022679"/>
    </source>
</evidence>
<evidence type="ECO:0000256" key="1">
    <source>
        <dbReference type="ARBA" id="ARBA00004888"/>
    </source>
</evidence>
<reference evidence="15" key="1">
    <citation type="journal article" date="1997" name="Nucleic Acids Res.">
        <title>tRNAscan-SE: a program for improved detection of transfer RNA genes in genomic sequence.</title>
        <authorList>
            <person name="Lowe T.M."/>
            <person name="Eddy S.R."/>
        </authorList>
    </citation>
    <scope>NUCLEOTIDE SEQUENCE [LARGE SCALE GENOMIC DNA]</scope>
</reference>
<dbReference type="Gene3D" id="3.30.420.40">
    <property type="match status" value="1"/>
</dbReference>
<feature type="domain" description="Hexokinase N-terminal" evidence="13">
    <location>
        <begin position="12"/>
        <end position="206"/>
    </location>
</feature>
<dbReference type="InterPro" id="IPR019807">
    <property type="entry name" value="Hexokinase_BS"/>
</dbReference>
<dbReference type="PROSITE" id="PS00378">
    <property type="entry name" value="HEXOKINASE_1"/>
    <property type="match status" value="1"/>
</dbReference>
<evidence type="ECO:0000259" key="13">
    <source>
        <dbReference type="Pfam" id="PF00349"/>
    </source>
</evidence>
<dbReference type="PRINTS" id="PR00475">
    <property type="entry name" value="HEXOKINASE"/>
</dbReference>
<dbReference type="PANTHER" id="PTHR19443:SF16">
    <property type="entry name" value="HEXOKINASE TYPE 1-RELATED"/>
    <property type="match status" value="1"/>
</dbReference>
<comment type="catalytic activity">
    <reaction evidence="10">
        <text>D-fructose + ATP = D-fructose 6-phosphate + ADP + H(+)</text>
        <dbReference type="Rhea" id="RHEA:16125"/>
        <dbReference type="ChEBI" id="CHEBI:15378"/>
        <dbReference type="ChEBI" id="CHEBI:30616"/>
        <dbReference type="ChEBI" id="CHEBI:37721"/>
        <dbReference type="ChEBI" id="CHEBI:61527"/>
        <dbReference type="ChEBI" id="CHEBI:456216"/>
        <dbReference type="EC" id="2.7.1.1"/>
    </reaction>
    <physiologicalReaction direction="left-to-right" evidence="10">
        <dbReference type="Rhea" id="RHEA:16126"/>
    </physiologicalReaction>
</comment>
<accession>A0ABM1Q5Z0</accession>
<protein>
    <recommendedName>
        <fullName evidence="12">Phosphotransferase</fullName>
        <ecNumber evidence="12">2.7.1.-</ecNumber>
    </recommendedName>
</protein>
<evidence type="ECO:0000256" key="2">
    <source>
        <dbReference type="ARBA" id="ARBA00005028"/>
    </source>
</evidence>
<reference evidence="16" key="3">
    <citation type="submission" date="2025-08" db="UniProtKB">
        <authorList>
            <consortium name="RefSeq"/>
        </authorList>
    </citation>
    <scope>IDENTIFICATION</scope>
    <source>
        <tissue evidence="16">Whole organism</tissue>
    </source>
</reference>